<reference evidence="3" key="1">
    <citation type="submission" date="2015-02" db="EMBL/GenBank/DDBJ databases">
        <authorList>
            <person name="Ju K.-S."/>
            <person name="Doroghazi J.R."/>
            <person name="Metcalf W."/>
        </authorList>
    </citation>
    <scope>NUCLEOTIDE SEQUENCE [LARGE SCALE GENOMIC DNA]</scope>
    <source>
        <strain evidence="3">NRRL B-16380</strain>
    </source>
</reference>
<proteinExistence type="predicted"/>
<dbReference type="PROSITE" id="PS50075">
    <property type="entry name" value="CARRIER"/>
    <property type="match status" value="1"/>
</dbReference>
<evidence type="ECO:0000313" key="3">
    <source>
        <dbReference type="Proteomes" id="UP000034786"/>
    </source>
</evidence>
<dbReference type="Proteomes" id="UP000034786">
    <property type="component" value="Unassembled WGS sequence"/>
</dbReference>
<dbReference type="SUPFAM" id="SSF47336">
    <property type="entry name" value="ACP-like"/>
    <property type="match status" value="1"/>
</dbReference>
<evidence type="ECO:0000313" key="2">
    <source>
        <dbReference type="EMBL" id="KJK38649.1"/>
    </source>
</evidence>
<accession>A0A0M2GT51</accession>
<name>A0A0M2GT51_9ACTN</name>
<dbReference type="AlphaFoldDB" id="A0A0M2GT51"/>
<protein>
    <recommendedName>
        <fullName evidence="1">Carrier domain-containing protein</fullName>
    </recommendedName>
</protein>
<dbReference type="Pfam" id="PF00550">
    <property type="entry name" value="PP-binding"/>
    <property type="match status" value="1"/>
</dbReference>
<dbReference type="EMBL" id="JYJH01000010">
    <property type="protein sequence ID" value="KJK38649.1"/>
    <property type="molecule type" value="Genomic_DNA"/>
</dbReference>
<organism evidence="2 3">
    <name type="scientific">Streptomyces variegatus</name>
    <dbReference type="NCBI Taxonomy" id="284040"/>
    <lineage>
        <taxon>Bacteria</taxon>
        <taxon>Bacillati</taxon>
        <taxon>Actinomycetota</taxon>
        <taxon>Actinomycetes</taxon>
        <taxon>Kitasatosporales</taxon>
        <taxon>Streptomycetaceae</taxon>
        <taxon>Streptomyces</taxon>
    </lineage>
</organism>
<evidence type="ECO:0000259" key="1">
    <source>
        <dbReference type="PROSITE" id="PS50075"/>
    </source>
</evidence>
<dbReference type="PATRIC" id="fig|284040.3.peg.8304"/>
<dbReference type="Gene3D" id="1.10.1200.10">
    <property type="entry name" value="ACP-like"/>
    <property type="match status" value="1"/>
</dbReference>
<dbReference type="RefSeq" id="WP_031134320.1">
    <property type="nucleotide sequence ID" value="NZ_JBMVBE010000005.1"/>
</dbReference>
<sequence length="90" mass="10066">MSLEREITEHIVSTYLPGTPADELEPTLDLFDSGVVSSLQLLELIEWLRSRYAIPVDDLALSPRSFRSVAAIREFVGNAQELSYARVDGE</sequence>
<gene>
    <name evidence="2" type="ORF">UK15_16475</name>
</gene>
<dbReference type="STRING" id="284040.UK15_16475"/>
<comment type="caution">
    <text evidence="2">The sequence shown here is derived from an EMBL/GenBank/DDBJ whole genome shotgun (WGS) entry which is preliminary data.</text>
</comment>
<keyword evidence="3" id="KW-1185">Reference proteome</keyword>
<feature type="domain" description="Carrier" evidence="1">
    <location>
        <begin position="2"/>
        <end position="80"/>
    </location>
</feature>
<dbReference type="InterPro" id="IPR036736">
    <property type="entry name" value="ACP-like_sf"/>
</dbReference>
<dbReference type="InterPro" id="IPR009081">
    <property type="entry name" value="PP-bd_ACP"/>
</dbReference>